<organism evidence="2 3">
    <name type="scientific">Streptomyces subrutilus</name>
    <dbReference type="NCBI Taxonomy" id="36818"/>
    <lineage>
        <taxon>Bacteria</taxon>
        <taxon>Bacillati</taxon>
        <taxon>Actinomycetota</taxon>
        <taxon>Actinomycetes</taxon>
        <taxon>Kitasatosporales</taxon>
        <taxon>Streptomycetaceae</taxon>
        <taxon>Streptomyces</taxon>
    </lineage>
</organism>
<dbReference type="RefSeq" id="WP_150516373.1">
    <property type="nucleotide sequence ID" value="NZ_BMVX01000001.1"/>
</dbReference>
<reference evidence="2 3" key="2">
    <citation type="submission" date="2017-09" db="EMBL/GenBank/DDBJ databases">
        <authorList>
            <person name="Lee N."/>
            <person name="Cho B.-K."/>
        </authorList>
    </citation>
    <scope>NUCLEOTIDE SEQUENCE [LARGE SCALE GENOMIC DNA]</scope>
    <source>
        <strain evidence="2 3">ATCC 27467</strain>
    </source>
</reference>
<proteinExistence type="predicted"/>
<evidence type="ECO:0000313" key="1">
    <source>
        <dbReference type="EMBL" id="GGZ46109.1"/>
    </source>
</evidence>
<reference evidence="1" key="3">
    <citation type="submission" date="2020-09" db="EMBL/GenBank/DDBJ databases">
        <authorList>
            <person name="Sun Q."/>
            <person name="Ohkuma M."/>
        </authorList>
    </citation>
    <scope>NUCLEOTIDE SEQUENCE</scope>
    <source>
        <strain evidence="1">JCM 4834</strain>
    </source>
</reference>
<sequence length="161" mass="17141">MTPAPAPPPLLYLDVDGPLVPFGAGPYPPADDPNPLLARIDPSLGPGLAALDCVPVWATTWMAGANRWVAPRLGLPALPVVEWPEPSAEDGRGGVHWKTPALVAHAAGRDFVWVDDEITGADRAYVAARHPGRALLYRVDPGRGLTGRDLLVLEEWLRAGP</sequence>
<evidence type="ECO:0000313" key="3">
    <source>
        <dbReference type="Proteomes" id="UP000326831"/>
    </source>
</evidence>
<reference evidence="1" key="1">
    <citation type="journal article" date="2014" name="Int. J. Syst. Evol. Microbiol.">
        <title>Complete genome sequence of Corynebacterium casei LMG S-19264T (=DSM 44701T), isolated from a smear-ripened cheese.</title>
        <authorList>
            <consortium name="US DOE Joint Genome Institute (JGI-PGF)"/>
            <person name="Walter F."/>
            <person name="Albersmeier A."/>
            <person name="Kalinowski J."/>
            <person name="Ruckert C."/>
        </authorList>
    </citation>
    <scope>NUCLEOTIDE SEQUENCE</scope>
    <source>
        <strain evidence="1">JCM 4834</strain>
    </source>
</reference>
<name>A0A5P2UDB9_9ACTN</name>
<dbReference type="AlphaFoldDB" id="A0A5P2UDB9"/>
<evidence type="ECO:0008006" key="4">
    <source>
        <dbReference type="Google" id="ProtNLM"/>
    </source>
</evidence>
<dbReference type="EMBL" id="BMVX01000001">
    <property type="protein sequence ID" value="GGZ46109.1"/>
    <property type="molecule type" value="Genomic_DNA"/>
</dbReference>
<dbReference type="Proteomes" id="UP000634660">
    <property type="component" value="Unassembled WGS sequence"/>
</dbReference>
<gene>
    <name evidence="2" type="ORF">CP968_02295</name>
    <name evidence="1" type="ORF">GCM10010371_01480</name>
</gene>
<accession>A0A5P2UDB9</accession>
<dbReference type="EMBL" id="CP023701">
    <property type="protein sequence ID" value="QEU77276.1"/>
    <property type="molecule type" value="Genomic_DNA"/>
</dbReference>
<dbReference type="Proteomes" id="UP000326831">
    <property type="component" value="Chromosome"/>
</dbReference>
<keyword evidence="3" id="KW-1185">Reference proteome</keyword>
<dbReference type="OrthoDB" id="5124141at2"/>
<protein>
    <recommendedName>
        <fullName evidence="4">Secreted protein</fullName>
    </recommendedName>
</protein>
<dbReference type="KEGG" id="ssub:CP968_02295"/>
<evidence type="ECO:0000313" key="2">
    <source>
        <dbReference type="EMBL" id="QEU77276.1"/>
    </source>
</evidence>